<dbReference type="InterPro" id="IPR036890">
    <property type="entry name" value="HATPase_C_sf"/>
</dbReference>
<proteinExistence type="inferred from homology"/>
<dbReference type="InterPro" id="IPR013507">
    <property type="entry name" value="DNA_mismatch_S5_2-like"/>
</dbReference>
<keyword evidence="5" id="KW-0255">Endonuclease</keyword>
<dbReference type="SMART" id="SM01340">
    <property type="entry name" value="DNA_mis_repair"/>
    <property type="match status" value="1"/>
</dbReference>
<sequence length="717" mass="83419">MKRLSVKDTRFLCSGQVIVDIVSVIKELVENCLDASTTAIEISLQGGGLKTITVIDNGTGVNETDRDQLCSRYYTSKIDSFQGISSLTTFGFRGEALSSLCSVSNVCIKTKTKDETVGELLTYDIVGKLVDRSPCTRRTGTTVVISNLFARFPVRREIQHKQLRQTAKEVTFLLTQFALSHPEVRMVCNNPPHKRFAKGKTGDVSNSIRYLFTNKVFCLLEKCEFQNISLNAKISLFLPKIDSNPIIVSKYSSPKFQFLYVNKRIVNEKKINKIINSIYRKIVLTWYNHKHSTNFLKRYPFFYLNMKISGEFLDINISPNKKDIMFVEEKGLLGWVNQEIKHYYLGKIEKFSKDEQSFFETTEPTLRHPLTINNENWNEKEDLKFNSNKINNGSQINVFETLIQSQKKNKDKLFAPKKRTFKKKNKKVLLSDNNQMELELFSSPMKKKLNLQGSEKKEKRKKEKEEEKKEKKKKRKENKKEKKNKKEKGKKRKKKKKKDPILEIEKTLDEYISLNNEKQFESFNTDFGSFEYNENDNQNNNDNLSTMKIAKQNQNHDKLTNETQKPEQKQKQDQLKESKVDLYAGDIEVNVDLNQIGDHIIPYHTNPRYRLKKVLEENSLIDFRIDTLTKNDISRAKVLGKENTRGLFIVKIAKTLVFINHSRLSQALNLQPIETPDIFSTHDCSNLLKTLSNRWPIDMLSIKKQFIHPFFTFGKKK</sequence>
<dbReference type="AlphaFoldDB" id="A0AAV7ZML5"/>
<feature type="region of interest" description="Disordered" evidence="3">
    <location>
        <begin position="556"/>
        <end position="576"/>
    </location>
</feature>
<organism evidence="5 6">
    <name type="scientific">Anaeramoeba flamelloides</name>
    <dbReference type="NCBI Taxonomy" id="1746091"/>
    <lineage>
        <taxon>Eukaryota</taxon>
        <taxon>Metamonada</taxon>
        <taxon>Anaeramoebidae</taxon>
        <taxon>Anaeramoeba</taxon>
    </lineage>
</organism>
<dbReference type="GO" id="GO:0140664">
    <property type="term" value="F:ATP-dependent DNA damage sensor activity"/>
    <property type="evidence" value="ECO:0007669"/>
    <property type="project" value="InterPro"/>
</dbReference>
<comment type="caution">
    <text evidence="5">The sequence shown here is derived from an EMBL/GenBank/DDBJ whole genome shotgun (WGS) entry which is preliminary data.</text>
</comment>
<dbReference type="FunFam" id="3.30.565.10:FF:000017">
    <property type="entry name" value="PMS1 homolog 1, mismatch repair system component"/>
    <property type="match status" value="1"/>
</dbReference>
<dbReference type="GO" id="GO:0030983">
    <property type="term" value="F:mismatched DNA binding"/>
    <property type="evidence" value="ECO:0007669"/>
    <property type="project" value="InterPro"/>
</dbReference>
<dbReference type="NCBIfam" id="TIGR00585">
    <property type="entry name" value="mutl"/>
    <property type="match status" value="1"/>
</dbReference>
<evidence type="ECO:0000313" key="6">
    <source>
        <dbReference type="Proteomes" id="UP001146793"/>
    </source>
</evidence>
<dbReference type="GO" id="GO:0005524">
    <property type="term" value="F:ATP binding"/>
    <property type="evidence" value="ECO:0007669"/>
    <property type="project" value="InterPro"/>
</dbReference>
<dbReference type="GO" id="GO:0016887">
    <property type="term" value="F:ATP hydrolysis activity"/>
    <property type="evidence" value="ECO:0007669"/>
    <property type="project" value="InterPro"/>
</dbReference>
<keyword evidence="2" id="KW-0227">DNA damage</keyword>
<evidence type="ECO:0000256" key="2">
    <source>
        <dbReference type="ARBA" id="ARBA00022763"/>
    </source>
</evidence>
<evidence type="ECO:0000256" key="1">
    <source>
        <dbReference type="ARBA" id="ARBA00006082"/>
    </source>
</evidence>
<evidence type="ECO:0000259" key="4">
    <source>
        <dbReference type="SMART" id="SM01340"/>
    </source>
</evidence>
<dbReference type="PROSITE" id="PS00058">
    <property type="entry name" value="DNA_MISMATCH_REPAIR_1"/>
    <property type="match status" value="1"/>
</dbReference>
<evidence type="ECO:0000313" key="5">
    <source>
        <dbReference type="EMBL" id="KAJ3443251.1"/>
    </source>
</evidence>
<dbReference type="PANTHER" id="PTHR10073">
    <property type="entry name" value="DNA MISMATCH REPAIR PROTEIN MLH, PMS, MUTL"/>
    <property type="match status" value="1"/>
</dbReference>
<accession>A0AAV7ZML5</accession>
<dbReference type="InterPro" id="IPR038973">
    <property type="entry name" value="MutL/Mlh/Pms-like"/>
</dbReference>
<dbReference type="GO" id="GO:0006298">
    <property type="term" value="P:mismatch repair"/>
    <property type="evidence" value="ECO:0007669"/>
    <property type="project" value="InterPro"/>
</dbReference>
<dbReference type="Pfam" id="PF01119">
    <property type="entry name" value="DNA_mis_repair"/>
    <property type="match status" value="1"/>
</dbReference>
<dbReference type="SUPFAM" id="SSF55874">
    <property type="entry name" value="ATPase domain of HSP90 chaperone/DNA topoisomerase II/histidine kinase"/>
    <property type="match status" value="1"/>
</dbReference>
<keyword evidence="5" id="KW-0540">Nuclease</keyword>
<dbReference type="InterPro" id="IPR014721">
    <property type="entry name" value="Ribsml_uS5_D2-typ_fold_subgr"/>
</dbReference>
<dbReference type="GO" id="GO:0004519">
    <property type="term" value="F:endonuclease activity"/>
    <property type="evidence" value="ECO:0007669"/>
    <property type="project" value="UniProtKB-KW"/>
</dbReference>
<dbReference type="InterPro" id="IPR002099">
    <property type="entry name" value="MutL/Mlh/PMS"/>
</dbReference>
<reference evidence="5" key="1">
    <citation type="submission" date="2022-08" db="EMBL/GenBank/DDBJ databases">
        <title>Novel sulphate-reducing endosymbionts in the free-living metamonad Anaeramoeba.</title>
        <authorList>
            <person name="Jerlstrom-Hultqvist J."/>
            <person name="Cepicka I."/>
            <person name="Gallot-Lavallee L."/>
            <person name="Salas-Leiva D."/>
            <person name="Curtis B.A."/>
            <person name="Zahonova K."/>
            <person name="Pipaliya S."/>
            <person name="Dacks J."/>
            <person name="Roger A.J."/>
        </authorList>
    </citation>
    <scope>NUCLEOTIDE SEQUENCE</scope>
    <source>
        <strain evidence="5">Busselton2</strain>
    </source>
</reference>
<dbReference type="InterPro" id="IPR014762">
    <property type="entry name" value="DNA_mismatch_repair_CS"/>
</dbReference>
<keyword evidence="5" id="KW-0378">Hydrolase</keyword>
<feature type="compositionally biased region" description="Basic residues" evidence="3">
    <location>
        <begin position="470"/>
        <end position="498"/>
    </location>
</feature>
<dbReference type="GO" id="GO:0032389">
    <property type="term" value="C:MutLalpha complex"/>
    <property type="evidence" value="ECO:0007669"/>
    <property type="project" value="TreeGrafter"/>
</dbReference>
<dbReference type="Proteomes" id="UP001146793">
    <property type="component" value="Unassembled WGS sequence"/>
</dbReference>
<evidence type="ECO:0000256" key="3">
    <source>
        <dbReference type="SAM" id="MobiDB-lite"/>
    </source>
</evidence>
<dbReference type="SUPFAM" id="SSF54211">
    <property type="entry name" value="Ribosomal protein S5 domain 2-like"/>
    <property type="match status" value="1"/>
</dbReference>
<dbReference type="InterPro" id="IPR020568">
    <property type="entry name" value="Ribosomal_Su5_D2-typ_SF"/>
</dbReference>
<dbReference type="Pfam" id="PF13589">
    <property type="entry name" value="HATPase_c_3"/>
    <property type="match status" value="1"/>
</dbReference>
<name>A0AAV7ZML5_9EUKA</name>
<dbReference type="PANTHER" id="PTHR10073:SF52">
    <property type="entry name" value="MISMATCH REPAIR ENDONUCLEASE PMS2"/>
    <property type="match status" value="1"/>
</dbReference>
<dbReference type="CDD" id="cd16926">
    <property type="entry name" value="HATPase_MutL-MLH-PMS-like"/>
    <property type="match status" value="1"/>
</dbReference>
<protein>
    <submittedName>
        <fullName evidence="5">Mismatch repair endonuclease pms2-related</fullName>
    </submittedName>
</protein>
<comment type="similarity">
    <text evidence="1">Belongs to the DNA mismatch repair MutL/HexB family.</text>
</comment>
<dbReference type="CDD" id="cd00782">
    <property type="entry name" value="MutL_Trans"/>
    <property type="match status" value="1"/>
</dbReference>
<feature type="domain" description="DNA mismatch repair protein S5" evidence="4">
    <location>
        <begin position="208"/>
        <end position="345"/>
    </location>
</feature>
<gene>
    <name evidence="5" type="ORF">M0812_09085</name>
</gene>
<dbReference type="EMBL" id="JANTQA010000023">
    <property type="protein sequence ID" value="KAJ3443251.1"/>
    <property type="molecule type" value="Genomic_DNA"/>
</dbReference>
<feature type="region of interest" description="Disordered" evidence="3">
    <location>
        <begin position="441"/>
        <end position="500"/>
    </location>
</feature>
<dbReference type="Gene3D" id="3.30.565.10">
    <property type="entry name" value="Histidine kinase-like ATPase, C-terminal domain"/>
    <property type="match status" value="1"/>
</dbReference>
<dbReference type="Gene3D" id="3.30.230.10">
    <property type="match status" value="1"/>
</dbReference>